<comment type="cofactor">
    <cofactor evidence="1">
        <name>pyridoxal 5'-phosphate</name>
        <dbReference type="ChEBI" id="CHEBI:597326"/>
    </cofactor>
</comment>
<dbReference type="NCBIfam" id="TIGR03945">
    <property type="entry name" value="PLP_SbnA_fam"/>
    <property type="match status" value="1"/>
</dbReference>
<sequence length="388" mass="41060">MNSVSQPRSRPALVARAEQPKAEEAVPPDATDLSGPAPSEYGADRTGALSAVGGTPLVELTRLLPGARFRVWAKLESVSLGGSIKDRSAYTMLSHAVATGAVVPGHGTVVESSSGNLGVGMAQACRALDLRFICVVDPRTNPQNIAIMRALGAEVHTVTEGDPVSGEFQPVRIARVRELVAALPGAYWPNQYANPRNAWAHRITMKEITEDLGGAPDYLFCTISSSGTLRGCGDWIHAQGLPTRVVTVDAEGSAIFRPPTGRRLIPGHGAAVRPQLYRSGLADDVLHVSDLDSLVGCRRLALREGLLLGGSSGAVATALEQLSPRIPDGSSCVLIMPDRGERYLNTIYDDAWVKAKFGEVTHLWKAEVAEVAEVTVTLNSETSGVASC</sequence>
<feature type="region of interest" description="Disordered" evidence="5">
    <location>
        <begin position="1"/>
        <end position="48"/>
    </location>
</feature>
<dbReference type="EMBL" id="JBHSKI010000021">
    <property type="protein sequence ID" value="MFC5174898.1"/>
    <property type="molecule type" value="Genomic_DNA"/>
</dbReference>
<evidence type="ECO:0000256" key="2">
    <source>
        <dbReference type="ARBA" id="ARBA00011738"/>
    </source>
</evidence>
<evidence type="ECO:0000256" key="4">
    <source>
        <dbReference type="ARBA" id="ARBA00022898"/>
    </source>
</evidence>
<comment type="subunit">
    <text evidence="2">Homodimer.</text>
</comment>
<dbReference type="RefSeq" id="WP_031099970.1">
    <property type="nucleotide sequence ID" value="NZ_JBFADZ010000023.1"/>
</dbReference>
<name>A0ABW0BCJ7_9ACTN</name>
<organism evidence="7 8">
    <name type="scientific">Streptomyces mutomycini</name>
    <dbReference type="NCBI Taxonomy" id="284036"/>
    <lineage>
        <taxon>Bacteria</taxon>
        <taxon>Bacillati</taxon>
        <taxon>Actinomycetota</taxon>
        <taxon>Actinomycetes</taxon>
        <taxon>Kitasatosporales</taxon>
        <taxon>Streptomycetaceae</taxon>
        <taxon>Streptomyces</taxon>
    </lineage>
</organism>
<keyword evidence="3" id="KW-0808">Transferase</keyword>
<gene>
    <name evidence="7" type="primary">sbnA</name>
    <name evidence="7" type="ORF">ACFPRK_30550</name>
</gene>
<dbReference type="InterPro" id="IPR036052">
    <property type="entry name" value="TrpB-like_PALP_sf"/>
</dbReference>
<dbReference type="InterPro" id="IPR001926">
    <property type="entry name" value="TrpB-like_PALP"/>
</dbReference>
<dbReference type="InterPro" id="IPR023927">
    <property type="entry name" value="SbnA"/>
</dbReference>
<keyword evidence="4" id="KW-0663">Pyridoxal phosphate</keyword>
<proteinExistence type="predicted"/>
<dbReference type="PANTHER" id="PTHR10314">
    <property type="entry name" value="CYSTATHIONINE BETA-SYNTHASE"/>
    <property type="match status" value="1"/>
</dbReference>
<evidence type="ECO:0000313" key="7">
    <source>
        <dbReference type="EMBL" id="MFC5174898.1"/>
    </source>
</evidence>
<dbReference type="InterPro" id="IPR050214">
    <property type="entry name" value="Cys_Synth/Cystath_Beta-Synth"/>
</dbReference>
<keyword evidence="8" id="KW-1185">Reference proteome</keyword>
<dbReference type="Pfam" id="PF00291">
    <property type="entry name" value="PALP"/>
    <property type="match status" value="1"/>
</dbReference>
<dbReference type="CDD" id="cd01561">
    <property type="entry name" value="CBS_like"/>
    <property type="match status" value="1"/>
</dbReference>
<feature type="domain" description="Tryptophan synthase beta chain-like PALP" evidence="6">
    <location>
        <begin position="51"/>
        <end position="338"/>
    </location>
</feature>
<evidence type="ECO:0000256" key="5">
    <source>
        <dbReference type="SAM" id="MobiDB-lite"/>
    </source>
</evidence>
<dbReference type="SUPFAM" id="SSF53686">
    <property type="entry name" value="Tryptophan synthase beta subunit-like PLP-dependent enzymes"/>
    <property type="match status" value="1"/>
</dbReference>
<evidence type="ECO:0000256" key="1">
    <source>
        <dbReference type="ARBA" id="ARBA00001933"/>
    </source>
</evidence>
<dbReference type="Gene3D" id="3.40.50.1100">
    <property type="match status" value="2"/>
</dbReference>
<dbReference type="Proteomes" id="UP001596208">
    <property type="component" value="Unassembled WGS sequence"/>
</dbReference>
<reference evidence="8" key="1">
    <citation type="journal article" date="2019" name="Int. J. Syst. Evol. Microbiol.">
        <title>The Global Catalogue of Microorganisms (GCM) 10K type strain sequencing project: providing services to taxonomists for standard genome sequencing and annotation.</title>
        <authorList>
            <consortium name="The Broad Institute Genomics Platform"/>
            <consortium name="The Broad Institute Genome Sequencing Center for Infectious Disease"/>
            <person name="Wu L."/>
            <person name="Ma J."/>
        </authorList>
    </citation>
    <scope>NUCLEOTIDE SEQUENCE [LARGE SCALE GENOMIC DNA]</scope>
    <source>
        <strain evidence="8">CGMCC 4.1721</strain>
    </source>
</reference>
<comment type="caution">
    <text evidence="7">The sequence shown here is derived from an EMBL/GenBank/DDBJ whole genome shotgun (WGS) entry which is preliminary data.</text>
</comment>
<accession>A0ABW0BCJ7</accession>
<evidence type="ECO:0000313" key="8">
    <source>
        <dbReference type="Proteomes" id="UP001596208"/>
    </source>
</evidence>
<protein>
    <submittedName>
        <fullName evidence="7">2,3-diaminopropionate biosynthesis protein SbnA</fullName>
    </submittedName>
</protein>
<evidence type="ECO:0000256" key="3">
    <source>
        <dbReference type="ARBA" id="ARBA00022679"/>
    </source>
</evidence>
<evidence type="ECO:0000259" key="6">
    <source>
        <dbReference type="Pfam" id="PF00291"/>
    </source>
</evidence>